<accession>A0A151UFY0</accession>
<dbReference type="Proteomes" id="UP000075243">
    <property type="component" value="Unassembled WGS sequence"/>
</dbReference>
<proteinExistence type="predicted"/>
<protein>
    <submittedName>
        <fullName evidence="1">Uncharacterized protein</fullName>
    </submittedName>
</protein>
<comment type="caution">
    <text evidence="1">The sequence shown here is derived from an EMBL/GenBank/DDBJ whole genome shotgun (WGS) entry which is preliminary data.</text>
</comment>
<dbReference type="AlphaFoldDB" id="A0A151UFY0"/>
<evidence type="ECO:0000313" key="1">
    <source>
        <dbReference type="EMBL" id="KYP78148.1"/>
    </source>
</evidence>
<gene>
    <name evidence="1" type="ORF">KK1_049912</name>
</gene>
<dbReference type="Gramene" id="C.cajan_47261.t">
    <property type="protein sequence ID" value="C.cajan_47261.t.cds1"/>
    <property type="gene ID" value="C.cajan_47261"/>
</dbReference>
<sequence>MGSVAPYSVGTCLPSLRRLPSLQPQTCNNHSESPPLGCHRHVKCTVQVQPQAAPPVLNRRTTLISLLALDAILSHSLPQQAPAAEAPCQFKVASSGLAFCDKLLGTGPEAVKGQLIKVFSCTLYIHVVRFRYHIPAITHVVGS</sequence>
<dbReference type="EMBL" id="AGCT01043686">
    <property type="protein sequence ID" value="KYP78148.1"/>
    <property type="molecule type" value="Genomic_DNA"/>
</dbReference>
<organism evidence="1 2">
    <name type="scientific">Cajanus cajan</name>
    <name type="common">Pigeon pea</name>
    <name type="synonym">Cajanus indicus</name>
    <dbReference type="NCBI Taxonomy" id="3821"/>
    <lineage>
        <taxon>Eukaryota</taxon>
        <taxon>Viridiplantae</taxon>
        <taxon>Streptophyta</taxon>
        <taxon>Embryophyta</taxon>
        <taxon>Tracheophyta</taxon>
        <taxon>Spermatophyta</taxon>
        <taxon>Magnoliopsida</taxon>
        <taxon>eudicotyledons</taxon>
        <taxon>Gunneridae</taxon>
        <taxon>Pentapetalae</taxon>
        <taxon>rosids</taxon>
        <taxon>fabids</taxon>
        <taxon>Fabales</taxon>
        <taxon>Fabaceae</taxon>
        <taxon>Papilionoideae</taxon>
        <taxon>50 kb inversion clade</taxon>
        <taxon>NPAAA clade</taxon>
        <taxon>indigoferoid/millettioid clade</taxon>
        <taxon>Phaseoleae</taxon>
        <taxon>Cajanus</taxon>
    </lineage>
</organism>
<dbReference type="STRING" id="3821.A0A151UFY0"/>
<keyword evidence="2" id="KW-1185">Reference proteome</keyword>
<evidence type="ECO:0000313" key="2">
    <source>
        <dbReference type="Proteomes" id="UP000075243"/>
    </source>
</evidence>
<reference evidence="1" key="1">
    <citation type="journal article" date="2012" name="Nat. Biotechnol.">
        <title>Draft genome sequence of pigeonpea (Cajanus cajan), an orphan legume crop of resource-poor farmers.</title>
        <authorList>
            <person name="Varshney R.K."/>
            <person name="Chen W."/>
            <person name="Li Y."/>
            <person name="Bharti A.K."/>
            <person name="Saxena R.K."/>
            <person name="Schlueter J.A."/>
            <person name="Donoghue M.T."/>
            <person name="Azam S."/>
            <person name="Fan G."/>
            <person name="Whaley A.M."/>
            <person name="Farmer A.D."/>
            <person name="Sheridan J."/>
            <person name="Iwata A."/>
            <person name="Tuteja R."/>
            <person name="Penmetsa R.V."/>
            <person name="Wu W."/>
            <person name="Upadhyaya H.D."/>
            <person name="Yang S.P."/>
            <person name="Shah T."/>
            <person name="Saxena K.B."/>
            <person name="Michael T."/>
            <person name="McCombie W.R."/>
            <person name="Yang B."/>
            <person name="Zhang G."/>
            <person name="Yang H."/>
            <person name="Wang J."/>
            <person name="Spillane C."/>
            <person name="Cook D.R."/>
            <person name="May G.D."/>
            <person name="Xu X."/>
            <person name="Jackson S.A."/>
        </authorList>
    </citation>
    <scope>NUCLEOTIDE SEQUENCE [LARGE SCALE GENOMIC DNA]</scope>
</reference>
<name>A0A151UFY0_CAJCA</name>